<evidence type="ECO:0000313" key="3">
    <source>
        <dbReference type="EMBL" id="SPD07410.1"/>
    </source>
</evidence>
<gene>
    <name evidence="2" type="ORF">FSB_LOCUS20345</name>
    <name evidence="3" type="ORF">FSB_LOCUS35292</name>
</gene>
<evidence type="ECO:0000256" key="1">
    <source>
        <dbReference type="SAM" id="MobiDB-lite"/>
    </source>
</evidence>
<organism evidence="3">
    <name type="scientific">Fagus sylvatica</name>
    <name type="common">Beechnut</name>
    <dbReference type="NCBI Taxonomy" id="28930"/>
    <lineage>
        <taxon>Eukaryota</taxon>
        <taxon>Viridiplantae</taxon>
        <taxon>Streptophyta</taxon>
        <taxon>Embryophyta</taxon>
        <taxon>Tracheophyta</taxon>
        <taxon>Spermatophyta</taxon>
        <taxon>Magnoliopsida</taxon>
        <taxon>eudicotyledons</taxon>
        <taxon>Gunneridae</taxon>
        <taxon>Pentapetalae</taxon>
        <taxon>rosids</taxon>
        <taxon>fabids</taxon>
        <taxon>Fagales</taxon>
        <taxon>Fagaceae</taxon>
        <taxon>Fagus</taxon>
    </lineage>
</organism>
<sequence length="115" mass="12572">MRNPLVPPRKNFRPISASFGHSGQFRSVWAFRPVYFLGEIELTATVQLASSSPTSLTSSPPAPPSSSPANSSSSKLLLKVYFHGGGFILYSASSTMEFGHGTLDMEFKEKRNFRG</sequence>
<protein>
    <submittedName>
        <fullName evidence="3">Uncharacterized protein</fullName>
    </submittedName>
</protein>
<accession>A0A2N9H703</accession>
<dbReference type="EMBL" id="OIVN01002908">
    <property type="protein sequence ID" value="SPD07410.1"/>
    <property type="molecule type" value="Genomic_DNA"/>
</dbReference>
<feature type="region of interest" description="Disordered" evidence="1">
    <location>
        <begin position="51"/>
        <end position="72"/>
    </location>
</feature>
<reference evidence="3" key="1">
    <citation type="submission" date="2018-02" db="EMBL/GenBank/DDBJ databases">
        <authorList>
            <person name="Cohen D.B."/>
            <person name="Kent A.D."/>
        </authorList>
    </citation>
    <scope>NUCLEOTIDE SEQUENCE</scope>
</reference>
<dbReference type="EMBL" id="OIVN01001310">
    <property type="protein sequence ID" value="SPC92463.1"/>
    <property type="molecule type" value="Genomic_DNA"/>
</dbReference>
<dbReference type="AlphaFoldDB" id="A0A2N9H703"/>
<evidence type="ECO:0000313" key="2">
    <source>
        <dbReference type="EMBL" id="SPC92463.1"/>
    </source>
</evidence>
<name>A0A2N9H703_FAGSY</name>
<proteinExistence type="predicted"/>